<protein>
    <submittedName>
        <fullName evidence="2">Uncharacterized protein</fullName>
    </submittedName>
</protein>
<proteinExistence type="predicted"/>
<gene>
    <name evidence="2" type="ORF">DPMN_137296</name>
</gene>
<dbReference type="Proteomes" id="UP000828390">
    <property type="component" value="Unassembled WGS sequence"/>
</dbReference>
<name>A0A9D4G4G7_DREPO</name>
<keyword evidence="3" id="KW-1185">Reference proteome</keyword>
<comment type="caution">
    <text evidence="2">The sequence shown here is derived from an EMBL/GenBank/DDBJ whole genome shotgun (WGS) entry which is preliminary data.</text>
</comment>
<feature type="transmembrane region" description="Helical" evidence="1">
    <location>
        <begin position="26"/>
        <end position="50"/>
    </location>
</feature>
<evidence type="ECO:0000313" key="2">
    <source>
        <dbReference type="EMBL" id="KAH3808934.1"/>
    </source>
</evidence>
<dbReference type="AlphaFoldDB" id="A0A9D4G4G7"/>
<keyword evidence="1" id="KW-0812">Transmembrane</keyword>
<sequence>MSVNLLDLRVGCHFDALTVVLRGGNFLPVALVFGLTLISLTSVAILGVVAGRIVSFSGDFALSERRILSLPCTPTGLL</sequence>
<keyword evidence="1" id="KW-1133">Transmembrane helix</keyword>
<evidence type="ECO:0000256" key="1">
    <source>
        <dbReference type="SAM" id="Phobius"/>
    </source>
</evidence>
<evidence type="ECO:0000313" key="3">
    <source>
        <dbReference type="Proteomes" id="UP000828390"/>
    </source>
</evidence>
<keyword evidence="1" id="KW-0472">Membrane</keyword>
<reference evidence="2" key="1">
    <citation type="journal article" date="2019" name="bioRxiv">
        <title>The Genome of the Zebra Mussel, Dreissena polymorpha: A Resource for Invasive Species Research.</title>
        <authorList>
            <person name="McCartney M.A."/>
            <person name="Auch B."/>
            <person name="Kono T."/>
            <person name="Mallez S."/>
            <person name="Zhang Y."/>
            <person name="Obille A."/>
            <person name="Becker A."/>
            <person name="Abrahante J.E."/>
            <person name="Garbe J."/>
            <person name="Badalamenti J.P."/>
            <person name="Herman A."/>
            <person name="Mangelson H."/>
            <person name="Liachko I."/>
            <person name="Sullivan S."/>
            <person name="Sone E.D."/>
            <person name="Koren S."/>
            <person name="Silverstein K.A.T."/>
            <person name="Beckman K.B."/>
            <person name="Gohl D.M."/>
        </authorList>
    </citation>
    <scope>NUCLEOTIDE SEQUENCE</scope>
    <source>
        <strain evidence="2">Duluth1</strain>
        <tissue evidence="2">Whole animal</tissue>
    </source>
</reference>
<organism evidence="2 3">
    <name type="scientific">Dreissena polymorpha</name>
    <name type="common">Zebra mussel</name>
    <name type="synonym">Mytilus polymorpha</name>
    <dbReference type="NCBI Taxonomy" id="45954"/>
    <lineage>
        <taxon>Eukaryota</taxon>
        <taxon>Metazoa</taxon>
        <taxon>Spiralia</taxon>
        <taxon>Lophotrochozoa</taxon>
        <taxon>Mollusca</taxon>
        <taxon>Bivalvia</taxon>
        <taxon>Autobranchia</taxon>
        <taxon>Heteroconchia</taxon>
        <taxon>Euheterodonta</taxon>
        <taxon>Imparidentia</taxon>
        <taxon>Neoheterodontei</taxon>
        <taxon>Myida</taxon>
        <taxon>Dreissenoidea</taxon>
        <taxon>Dreissenidae</taxon>
        <taxon>Dreissena</taxon>
    </lineage>
</organism>
<dbReference type="EMBL" id="JAIWYP010000006">
    <property type="protein sequence ID" value="KAH3808934.1"/>
    <property type="molecule type" value="Genomic_DNA"/>
</dbReference>
<reference evidence="2" key="2">
    <citation type="submission" date="2020-11" db="EMBL/GenBank/DDBJ databases">
        <authorList>
            <person name="McCartney M.A."/>
            <person name="Auch B."/>
            <person name="Kono T."/>
            <person name="Mallez S."/>
            <person name="Becker A."/>
            <person name="Gohl D.M."/>
            <person name="Silverstein K.A.T."/>
            <person name="Koren S."/>
            <person name="Bechman K.B."/>
            <person name="Herman A."/>
            <person name="Abrahante J.E."/>
            <person name="Garbe J."/>
        </authorList>
    </citation>
    <scope>NUCLEOTIDE SEQUENCE</scope>
    <source>
        <strain evidence="2">Duluth1</strain>
        <tissue evidence="2">Whole animal</tissue>
    </source>
</reference>
<accession>A0A9D4G4G7</accession>